<organism evidence="3">
    <name type="scientific">Actinoplanes campanulatus</name>
    <dbReference type="NCBI Taxonomy" id="113559"/>
    <lineage>
        <taxon>Bacteria</taxon>
        <taxon>Bacillati</taxon>
        <taxon>Actinomycetota</taxon>
        <taxon>Actinomycetes</taxon>
        <taxon>Micromonosporales</taxon>
        <taxon>Micromonosporaceae</taxon>
        <taxon>Actinoplanes</taxon>
    </lineage>
</organism>
<dbReference type="InterPro" id="IPR010998">
    <property type="entry name" value="Integrase_recombinase_N"/>
</dbReference>
<sequence length="110" mass="12336">MPERTRVRPALFRPHIEPILGHLPLGAVKPQTIRSWRGKLLAGGTTEPQAVKSYSLLRAILNTAVREDEIRKQNPCRIPVTAGTTPRSARSPPLPRSSRSPSRCRPDTWR</sequence>
<protein>
    <recommendedName>
        <fullName evidence="4">Phage integrase, N-terminal SAM-like domain</fullName>
    </recommendedName>
</protein>
<comment type="caution">
    <text evidence="3">The sequence shown here is derived from an EMBL/GenBank/DDBJ whole genome shotgun (WGS) entry which is preliminary data.</text>
</comment>
<evidence type="ECO:0000313" key="3">
    <source>
        <dbReference type="EMBL" id="GID47214.1"/>
    </source>
</evidence>
<dbReference type="SUPFAM" id="SSF56349">
    <property type="entry name" value="DNA breaking-rejoining enzymes"/>
    <property type="match status" value="1"/>
</dbReference>
<dbReference type="InterPro" id="IPR011010">
    <property type="entry name" value="DNA_brk_join_enz"/>
</dbReference>
<dbReference type="Gene3D" id="1.10.150.130">
    <property type="match status" value="1"/>
</dbReference>
<evidence type="ECO:0008006" key="4">
    <source>
        <dbReference type="Google" id="ProtNLM"/>
    </source>
</evidence>
<accession>A0ABQ3WLU9</accession>
<evidence type="ECO:0000256" key="1">
    <source>
        <dbReference type="ARBA" id="ARBA00023125"/>
    </source>
</evidence>
<keyword evidence="1" id="KW-0238">DNA-binding</keyword>
<feature type="region of interest" description="Disordered" evidence="2">
    <location>
        <begin position="72"/>
        <end position="110"/>
    </location>
</feature>
<gene>
    <name evidence="3" type="ORF">Aca07nite_44890</name>
</gene>
<reference evidence="3" key="1">
    <citation type="submission" date="2021-01" db="EMBL/GenBank/DDBJ databases">
        <title>Whole genome shotgun sequence of Actinoplanes capillaceus NBRC 16408.</title>
        <authorList>
            <person name="Komaki H."/>
            <person name="Tamura T."/>
        </authorList>
    </citation>
    <scope>NUCLEOTIDE SEQUENCE [LARGE SCALE GENOMIC DNA]</scope>
    <source>
        <strain evidence="3">NBRC 16408</strain>
    </source>
</reference>
<proteinExistence type="predicted"/>
<feature type="compositionally biased region" description="Low complexity" evidence="2">
    <location>
        <begin position="86"/>
        <end position="103"/>
    </location>
</feature>
<name>A0ABQ3WLU9_9ACTN</name>
<dbReference type="EMBL" id="BOMF01000087">
    <property type="protein sequence ID" value="GID47214.1"/>
    <property type="molecule type" value="Genomic_DNA"/>
</dbReference>
<evidence type="ECO:0000256" key="2">
    <source>
        <dbReference type="SAM" id="MobiDB-lite"/>
    </source>
</evidence>